<dbReference type="Proteomes" id="UP001066276">
    <property type="component" value="Chromosome 6"/>
</dbReference>
<feature type="region of interest" description="Disordered" evidence="1">
    <location>
        <begin position="1"/>
        <end position="27"/>
    </location>
</feature>
<gene>
    <name evidence="2" type="ORF">NDU88_001065</name>
</gene>
<accession>A0AAV7Q5Y7</accession>
<dbReference type="AlphaFoldDB" id="A0AAV7Q5Y7"/>
<evidence type="ECO:0000256" key="1">
    <source>
        <dbReference type="SAM" id="MobiDB-lite"/>
    </source>
</evidence>
<sequence length="85" mass="8993">MPGLHSGCEFTGASRGLSSPGSSTPSQEHLRFVCSFVAEWRGCLWCRLAPGFRCGSLLRHPTRFGAGSAAKSADRPQNGGQERAG</sequence>
<reference evidence="2" key="1">
    <citation type="journal article" date="2022" name="bioRxiv">
        <title>Sequencing and chromosome-scale assembly of the giantPleurodeles waltlgenome.</title>
        <authorList>
            <person name="Brown T."/>
            <person name="Elewa A."/>
            <person name="Iarovenko S."/>
            <person name="Subramanian E."/>
            <person name="Araus A.J."/>
            <person name="Petzold A."/>
            <person name="Susuki M."/>
            <person name="Suzuki K.-i.T."/>
            <person name="Hayashi T."/>
            <person name="Toyoda A."/>
            <person name="Oliveira C."/>
            <person name="Osipova E."/>
            <person name="Leigh N.D."/>
            <person name="Simon A."/>
            <person name="Yun M.H."/>
        </authorList>
    </citation>
    <scope>NUCLEOTIDE SEQUENCE</scope>
    <source>
        <strain evidence="2">20211129_DDA</strain>
        <tissue evidence="2">Liver</tissue>
    </source>
</reference>
<evidence type="ECO:0000313" key="2">
    <source>
        <dbReference type="EMBL" id="KAJ1134614.1"/>
    </source>
</evidence>
<dbReference type="EMBL" id="JANPWB010000010">
    <property type="protein sequence ID" value="KAJ1134614.1"/>
    <property type="molecule type" value="Genomic_DNA"/>
</dbReference>
<feature type="region of interest" description="Disordered" evidence="1">
    <location>
        <begin position="65"/>
        <end position="85"/>
    </location>
</feature>
<protein>
    <submittedName>
        <fullName evidence="2">Uncharacterized protein</fullName>
    </submittedName>
</protein>
<feature type="compositionally biased region" description="Polar residues" evidence="1">
    <location>
        <begin position="16"/>
        <end position="27"/>
    </location>
</feature>
<comment type="caution">
    <text evidence="2">The sequence shown here is derived from an EMBL/GenBank/DDBJ whole genome shotgun (WGS) entry which is preliminary data.</text>
</comment>
<organism evidence="2 3">
    <name type="scientific">Pleurodeles waltl</name>
    <name type="common">Iberian ribbed newt</name>
    <dbReference type="NCBI Taxonomy" id="8319"/>
    <lineage>
        <taxon>Eukaryota</taxon>
        <taxon>Metazoa</taxon>
        <taxon>Chordata</taxon>
        <taxon>Craniata</taxon>
        <taxon>Vertebrata</taxon>
        <taxon>Euteleostomi</taxon>
        <taxon>Amphibia</taxon>
        <taxon>Batrachia</taxon>
        <taxon>Caudata</taxon>
        <taxon>Salamandroidea</taxon>
        <taxon>Salamandridae</taxon>
        <taxon>Pleurodelinae</taxon>
        <taxon>Pleurodeles</taxon>
    </lineage>
</organism>
<name>A0AAV7Q5Y7_PLEWA</name>
<keyword evidence="3" id="KW-1185">Reference proteome</keyword>
<evidence type="ECO:0000313" key="3">
    <source>
        <dbReference type="Proteomes" id="UP001066276"/>
    </source>
</evidence>
<proteinExistence type="predicted"/>